<evidence type="ECO:0000313" key="3">
    <source>
        <dbReference type="Proteomes" id="UP000445000"/>
    </source>
</evidence>
<dbReference type="AlphaFoldDB" id="A0A829YGW8"/>
<proteinExistence type="predicted"/>
<dbReference type="EMBL" id="BLJN01000004">
    <property type="protein sequence ID" value="GFE82567.1"/>
    <property type="molecule type" value="Genomic_DNA"/>
</dbReference>
<feature type="region of interest" description="Disordered" evidence="1">
    <location>
        <begin position="60"/>
        <end position="91"/>
    </location>
</feature>
<gene>
    <name evidence="2" type="ORF">GCM10011487_45670</name>
</gene>
<evidence type="ECO:0000313" key="2">
    <source>
        <dbReference type="EMBL" id="GFE82567.1"/>
    </source>
</evidence>
<feature type="compositionally biased region" description="Acidic residues" evidence="1">
    <location>
        <begin position="8"/>
        <end position="26"/>
    </location>
</feature>
<keyword evidence="3" id="KW-1185">Reference proteome</keyword>
<reference evidence="3" key="1">
    <citation type="submission" date="2020-01" db="EMBL/GenBank/DDBJ databases">
        <title>'Steroidobacter agaridevorans' sp. nov., agar-degrading bacteria isolated from rhizosphere soils.</title>
        <authorList>
            <person name="Ikenaga M."/>
            <person name="Kataoka M."/>
            <person name="Murouchi A."/>
            <person name="Katsuragi S."/>
            <person name="Sakai M."/>
        </authorList>
    </citation>
    <scope>NUCLEOTIDE SEQUENCE [LARGE SCALE GENOMIC DNA]</scope>
    <source>
        <strain evidence="3">YU21-B</strain>
    </source>
</reference>
<protein>
    <submittedName>
        <fullName evidence="2">Uncharacterized protein</fullName>
    </submittedName>
</protein>
<dbReference type="RefSeq" id="WP_129645829.1">
    <property type="nucleotide sequence ID" value="NZ_BLJN01000004.1"/>
</dbReference>
<comment type="caution">
    <text evidence="2">The sequence shown here is derived from an EMBL/GenBank/DDBJ whole genome shotgun (WGS) entry which is preliminary data.</text>
</comment>
<dbReference type="Proteomes" id="UP000445000">
    <property type="component" value="Unassembled WGS sequence"/>
</dbReference>
<evidence type="ECO:0000256" key="1">
    <source>
        <dbReference type="SAM" id="MobiDB-lite"/>
    </source>
</evidence>
<sequence>MTEKPESEEFDEEEDDGGAVESEDLDVDHLIADIDKRKKNVAKAGEPAWRRLERIREERETAAQLSDFDDYEIGMDGDGADDDTPSLDEEE</sequence>
<feature type="region of interest" description="Disordered" evidence="1">
    <location>
        <begin position="1"/>
        <end position="26"/>
    </location>
</feature>
<feature type="compositionally biased region" description="Acidic residues" evidence="1">
    <location>
        <begin position="67"/>
        <end position="91"/>
    </location>
</feature>
<name>A0A829YGW8_9GAMM</name>
<organism evidence="2 3">
    <name type="scientific">Steroidobacter agaridevorans</name>
    <dbReference type="NCBI Taxonomy" id="2695856"/>
    <lineage>
        <taxon>Bacteria</taxon>
        <taxon>Pseudomonadati</taxon>
        <taxon>Pseudomonadota</taxon>
        <taxon>Gammaproteobacteria</taxon>
        <taxon>Steroidobacterales</taxon>
        <taxon>Steroidobacteraceae</taxon>
        <taxon>Steroidobacter</taxon>
    </lineage>
</organism>
<accession>A0A829YGW8</accession>